<reference evidence="1 2" key="1">
    <citation type="submission" date="2015-01" db="EMBL/GenBank/DDBJ databases">
        <title>Evolution of Trichinella species and genotypes.</title>
        <authorList>
            <person name="Korhonen P.K."/>
            <person name="Edoardo P."/>
            <person name="Giuseppe L.R."/>
            <person name="Gasser R.B."/>
        </authorList>
    </citation>
    <scope>NUCLEOTIDE SEQUENCE [LARGE SCALE GENOMIC DNA]</scope>
    <source>
        <strain evidence="1">ISS13</strain>
    </source>
</reference>
<organism evidence="1 2">
    <name type="scientific">Trichinella pseudospiralis</name>
    <name type="common">Parasitic roundworm</name>
    <dbReference type="NCBI Taxonomy" id="6337"/>
    <lineage>
        <taxon>Eukaryota</taxon>
        <taxon>Metazoa</taxon>
        <taxon>Ecdysozoa</taxon>
        <taxon>Nematoda</taxon>
        <taxon>Enoplea</taxon>
        <taxon>Dorylaimia</taxon>
        <taxon>Trichinellida</taxon>
        <taxon>Trichinellidae</taxon>
        <taxon>Trichinella</taxon>
    </lineage>
</organism>
<gene>
    <name evidence="1" type="ORF">T4A_3553</name>
</gene>
<dbReference type="Proteomes" id="UP000054632">
    <property type="component" value="Unassembled WGS sequence"/>
</dbReference>
<comment type="caution">
    <text evidence="1">The sequence shown here is derived from an EMBL/GenBank/DDBJ whole genome shotgun (WGS) entry which is preliminary data.</text>
</comment>
<name>A0A0V1E345_TRIPS</name>
<evidence type="ECO:0000313" key="1">
    <source>
        <dbReference type="EMBL" id="KRY68249.1"/>
    </source>
</evidence>
<dbReference type="EMBL" id="JYDR01000116">
    <property type="protein sequence ID" value="KRY68249.1"/>
    <property type="molecule type" value="Genomic_DNA"/>
</dbReference>
<evidence type="ECO:0000313" key="2">
    <source>
        <dbReference type="Proteomes" id="UP000054632"/>
    </source>
</evidence>
<proteinExistence type="predicted"/>
<accession>A0A0V1E345</accession>
<protein>
    <submittedName>
        <fullName evidence="1">Uncharacterized protein</fullName>
    </submittedName>
</protein>
<sequence>MLLFCCCPCSTTTTTTTAAAAAALDQQDRRAIFSFVKSENAICEEKISDAFSDEVFQVVNVRAEDCAMRVVELFGDVTSGSGKFGRLEGDYGQSWIFGTYFHMQDIAIEAEMAEQVFDRHASFDHFHDDHVVHEISAFL</sequence>
<dbReference type="AlphaFoldDB" id="A0A0V1E345"/>